<protein>
    <submittedName>
        <fullName evidence="1">Uncharacterized protein</fullName>
    </submittedName>
</protein>
<dbReference type="RefSeq" id="WP_163960543.1">
    <property type="nucleotide sequence ID" value="NZ_JAAIVB010000011.1"/>
</dbReference>
<proteinExistence type="predicted"/>
<evidence type="ECO:0000313" key="2">
    <source>
        <dbReference type="Proteomes" id="UP000482155"/>
    </source>
</evidence>
<dbReference type="Proteomes" id="UP000482155">
    <property type="component" value="Unassembled WGS sequence"/>
</dbReference>
<reference evidence="1 2" key="1">
    <citation type="submission" date="2020-02" db="EMBL/GenBank/DDBJ databases">
        <authorList>
            <person name="Kim M.K."/>
        </authorList>
    </citation>
    <scope>NUCLEOTIDE SEQUENCE [LARGE SCALE GENOMIC DNA]</scope>
    <source>
        <strain evidence="1 2">17J57-3</strain>
    </source>
</reference>
<comment type="caution">
    <text evidence="1">The sequence shown here is derived from an EMBL/GenBank/DDBJ whole genome shotgun (WGS) entry which is preliminary data.</text>
</comment>
<gene>
    <name evidence="1" type="ORF">G3574_03015</name>
</gene>
<evidence type="ECO:0000313" key="1">
    <source>
        <dbReference type="EMBL" id="NEX60039.1"/>
    </source>
</evidence>
<accession>A0A6B3SQV1</accession>
<sequence>MRSMREAGSITIIAAKKPNPKNIGFNFTVFDPQAMTDLESRLHEHFHVPVIEERGFRHYVWFPDFPGVELEARWTAAPACGMKGLLEYFGGEWLEITEAQFDGLPDLNQHRAHVCCDADSYLITPDLHVMVHAGFDWEQARGTDDDPAVVQAYLRRQANKVTR</sequence>
<dbReference type="AlphaFoldDB" id="A0A6B3SQV1"/>
<name>A0A6B3SQV1_9BURK</name>
<organism evidence="1 2">
    <name type="scientific">Noviherbaspirillum galbum</name>
    <dbReference type="NCBI Taxonomy" id="2709383"/>
    <lineage>
        <taxon>Bacteria</taxon>
        <taxon>Pseudomonadati</taxon>
        <taxon>Pseudomonadota</taxon>
        <taxon>Betaproteobacteria</taxon>
        <taxon>Burkholderiales</taxon>
        <taxon>Oxalobacteraceae</taxon>
        <taxon>Noviherbaspirillum</taxon>
    </lineage>
</organism>
<keyword evidence="2" id="KW-1185">Reference proteome</keyword>
<dbReference type="EMBL" id="JAAIVB010000011">
    <property type="protein sequence ID" value="NEX60039.1"/>
    <property type="molecule type" value="Genomic_DNA"/>
</dbReference>